<dbReference type="PANTHER" id="PTHR43252:SF2">
    <property type="entry name" value="TRANSCRIPTION REGULATOR, PADR-LIKE FAMILY"/>
    <property type="match status" value="1"/>
</dbReference>
<proteinExistence type="predicted"/>
<dbReference type="Pfam" id="PF03551">
    <property type="entry name" value="PadR"/>
    <property type="match status" value="1"/>
</dbReference>
<evidence type="ECO:0000313" key="3">
    <source>
        <dbReference type="EMBL" id="AEH06875.1"/>
    </source>
</evidence>
<keyword evidence="4" id="KW-1185">Reference proteome</keyword>
<dbReference type="STRING" id="647113.Metok_0902"/>
<name>F8AMP4_METOI</name>
<dbReference type="SUPFAM" id="SSF46785">
    <property type="entry name" value="Winged helix' DNA-binding domain"/>
    <property type="match status" value="1"/>
</dbReference>
<dbReference type="EMBL" id="CP002792">
    <property type="protein sequence ID" value="AEH06875.1"/>
    <property type="molecule type" value="Genomic_DNA"/>
</dbReference>
<dbReference type="HOGENOM" id="CLU_063440_1_3_2"/>
<accession>F8AMP4</accession>
<dbReference type="InterPro" id="IPR036388">
    <property type="entry name" value="WH-like_DNA-bd_sf"/>
</dbReference>
<organism evidence="3 4">
    <name type="scientific">Methanothermococcus okinawensis (strain DSM 14208 / JCM 11175 / IH1)</name>
    <dbReference type="NCBI Taxonomy" id="647113"/>
    <lineage>
        <taxon>Archaea</taxon>
        <taxon>Methanobacteriati</taxon>
        <taxon>Methanobacteriota</taxon>
        <taxon>Methanomada group</taxon>
        <taxon>Methanococci</taxon>
        <taxon>Methanococcales</taxon>
        <taxon>Methanococcaceae</taxon>
        <taxon>Methanothermococcus</taxon>
    </lineage>
</organism>
<dbReference type="RefSeq" id="WP_013867059.1">
    <property type="nucleotide sequence ID" value="NC_015636.1"/>
</dbReference>
<reference evidence="3" key="1">
    <citation type="submission" date="2011-05" db="EMBL/GenBank/DDBJ databases">
        <title>Complete sequence of chromosome of Methanothermococcus okinawensis IH1.</title>
        <authorList>
            <consortium name="US DOE Joint Genome Institute"/>
            <person name="Lucas S."/>
            <person name="Han J."/>
            <person name="Lapidus A."/>
            <person name="Cheng J.-F."/>
            <person name="Goodwin L."/>
            <person name="Pitluck S."/>
            <person name="Peters L."/>
            <person name="Mikhailova N."/>
            <person name="Held B."/>
            <person name="Han C."/>
            <person name="Tapia R."/>
            <person name="Land M."/>
            <person name="Hauser L."/>
            <person name="Kyrpides N."/>
            <person name="Ivanova N."/>
            <person name="Pagani I."/>
            <person name="Sieprawska-Lupa M."/>
            <person name="Takai K."/>
            <person name="Miyazaki J."/>
            <person name="Whitman W."/>
            <person name="Woyke T."/>
        </authorList>
    </citation>
    <scope>NUCLEOTIDE SEQUENCE [LARGE SCALE GENOMIC DNA]</scope>
    <source>
        <strain evidence="3">IH1</strain>
    </source>
</reference>
<dbReference type="KEGG" id="mok:Metok_0902"/>
<dbReference type="Gene3D" id="1.10.10.10">
    <property type="entry name" value="Winged helix-like DNA-binding domain superfamily/Winged helix DNA-binding domain"/>
    <property type="match status" value="1"/>
</dbReference>
<dbReference type="GeneID" id="10773052"/>
<dbReference type="eggNOG" id="arCOG00001">
    <property type="taxonomic scope" value="Archaea"/>
</dbReference>
<dbReference type="OrthoDB" id="62211at2157"/>
<feature type="compositionally biased region" description="Basic and acidic residues" evidence="1">
    <location>
        <begin position="70"/>
        <end position="86"/>
    </location>
</feature>
<feature type="domain" description="Transcription regulator PadR N-terminal" evidence="2">
    <location>
        <begin position="15"/>
        <end position="72"/>
    </location>
</feature>
<dbReference type="PANTHER" id="PTHR43252">
    <property type="entry name" value="TRANSCRIPTIONAL REGULATOR YQJI"/>
    <property type="match status" value="1"/>
</dbReference>
<dbReference type="InterPro" id="IPR005149">
    <property type="entry name" value="Tscrpt_reg_PadR_N"/>
</dbReference>
<gene>
    <name evidence="3" type="ordered locus">Metok_0902</name>
</gene>
<dbReference type="InterPro" id="IPR036390">
    <property type="entry name" value="WH_DNA-bd_sf"/>
</dbReference>
<feature type="region of interest" description="Disordered" evidence="1">
    <location>
        <begin position="70"/>
        <end position="92"/>
    </location>
</feature>
<evidence type="ECO:0000313" key="4">
    <source>
        <dbReference type="Proteomes" id="UP000009296"/>
    </source>
</evidence>
<sequence>MKHLEKFRGSLKLLILYLLDKEDLHGYALMQKLSELFINYKPSSGVIYPTLQGLKRSGYIEYVKFEADEKSRNENKNNENENENKKNNHSKKLYRITDKGREYLKENDKKLKRIFEHINNINEFYDLGGKSLKEAMTIVIKEIPNLSEKQKKELKTVMTESSKKIKMILLGD</sequence>
<dbReference type="Proteomes" id="UP000009296">
    <property type="component" value="Chromosome"/>
</dbReference>
<protein>
    <submittedName>
        <fullName evidence="3">Transcriptional regulator, PadR-like family</fullName>
    </submittedName>
</protein>
<evidence type="ECO:0000259" key="2">
    <source>
        <dbReference type="Pfam" id="PF03551"/>
    </source>
</evidence>
<evidence type="ECO:0000256" key="1">
    <source>
        <dbReference type="SAM" id="MobiDB-lite"/>
    </source>
</evidence>
<dbReference type="AlphaFoldDB" id="F8AMP4"/>